<gene>
    <name evidence="1" type="ORF">DP939_17980</name>
</gene>
<comment type="caution">
    <text evidence="1">The sequence shown here is derived from an EMBL/GenBank/DDBJ whole genome shotgun (WGS) entry which is preliminary data.</text>
</comment>
<dbReference type="OrthoDB" id="9816120at2"/>
<evidence type="ECO:0000313" key="2">
    <source>
        <dbReference type="Proteomes" id="UP000253303"/>
    </source>
</evidence>
<dbReference type="EMBL" id="QMEY01000006">
    <property type="protein sequence ID" value="RBQ19058.1"/>
    <property type="molecule type" value="Genomic_DNA"/>
</dbReference>
<dbReference type="SUPFAM" id="SSF69318">
    <property type="entry name" value="Integrin alpha N-terminal domain"/>
    <property type="match status" value="1"/>
</dbReference>
<dbReference type="RefSeq" id="WP_113981836.1">
    <property type="nucleotide sequence ID" value="NZ_QMEY01000006.1"/>
</dbReference>
<sequence>MSDFLREIRYADINGDKRADRALITAKDAQFAGMDGDGKADVVRIGWTGVTHAWLNELPANRFDTFHP</sequence>
<accession>A0A366LYL6</accession>
<proteinExistence type="predicted"/>
<name>A0A366LYL6_9ACTN</name>
<keyword evidence="2" id="KW-1185">Reference proteome</keyword>
<reference evidence="1 2" key="1">
    <citation type="submission" date="2018-06" db="EMBL/GenBank/DDBJ databases">
        <title>Sphaerisporangium craniellae sp. nov., isolated from a marine sponge in the South China Sea.</title>
        <authorList>
            <person name="Li L."/>
        </authorList>
    </citation>
    <scope>NUCLEOTIDE SEQUENCE [LARGE SCALE GENOMIC DNA]</scope>
    <source>
        <strain evidence="1 2">LHW63015</strain>
    </source>
</reference>
<organism evidence="1 2">
    <name type="scientific">Spongiactinospora rosea</name>
    <dbReference type="NCBI Taxonomy" id="2248750"/>
    <lineage>
        <taxon>Bacteria</taxon>
        <taxon>Bacillati</taxon>
        <taxon>Actinomycetota</taxon>
        <taxon>Actinomycetes</taxon>
        <taxon>Streptosporangiales</taxon>
        <taxon>Streptosporangiaceae</taxon>
        <taxon>Spongiactinospora</taxon>
    </lineage>
</organism>
<evidence type="ECO:0000313" key="1">
    <source>
        <dbReference type="EMBL" id="RBQ19058.1"/>
    </source>
</evidence>
<dbReference type="Proteomes" id="UP000253303">
    <property type="component" value="Unassembled WGS sequence"/>
</dbReference>
<protein>
    <submittedName>
        <fullName evidence="1">Uncharacterized protein</fullName>
    </submittedName>
</protein>
<dbReference type="InterPro" id="IPR028994">
    <property type="entry name" value="Integrin_alpha_N"/>
</dbReference>
<dbReference type="AlphaFoldDB" id="A0A366LYL6"/>